<proteinExistence type="predicted"/>
<sequence>MPTVSEAVSYISAVTSLPAARINGIARQLIDDGLLPKSSGRRIETISKRQLCLLIFAVFVSDTVKDATRTAISYDSLTICGDHEGNTKAGAIYGDTAGELFVKLINEFIVRDYVYGKNYNIYICTSVKYVRFEINDELMTNGNTENIEYSDADGRIYLTLDRPMFFAKIPGQTIMELASMWREEDRASPERELF</sequence>
<accession>A0ABX2KX32</accession>
<dbReference type="Proteomes" id="UP000639419">
    <property type="component" value="Unassembled WGS sequence"/>
</dbReference>
<evidence type="ECO:0000313" key="1">
    <source>
        <dbReference type="EMBL" id="NUB19897.1"/>
    </source>
</evidence>
<gene>
    <name evidence="1" type="ORF">GBZ26_11805</name>
</gene>
<dbReference type="RefSeq" id="WP_174439016.1">
    <property type="nucleotide sequence ID" value="NZ_BAABCC010000032.1"/>
</dbReference>
<keyword evidence="2" id="KW-1185">Reference proteome</keyword>
<protein>
    <submittedName>
        <fullName evidence="1">Uncharacterized protein</fullName>
    </submittedName>
</protein>
<comment type="caution">
    <text evidence="1">The sequence shown here is derived from an EMBL/GenBank/DDBJ whole genome shotgun (WGS) entry which is preliminary data.</text>
</comment>
<name>A0ABX2KX32_9PROT</name>
<evidence type="ECO:0000313" key="2">
    <source>
        <dbReference type="Proteomes" id="UP000639419"/>
    </source>
</evidence>
<organism evidence="1 2">
    <name type="scientific">Azospirillum formosense</name>
    <dbReference type="NCBI Taxonomy" id="861533"/>
    <lineage>
        <taxon>Bacteria</taxon>
        <taxon>Pseudomonadati</taxon>
        <taxon>Pseudomonadota</taxon>
        <taxon>Alphaproteobacteria</taxon>
        <taxon>Rhodospirillales</taxon>
        <taxon>Azospirillaceae</taxon>
        <taxon>Azospirillum</taxon>
    </lineage>
</organism>
<dbReference type="EMBL" id="WHOR01000071">
    <property type="protein sequence ID" value="NUB19897.1"/>
    <property type="molecule type" value="Genomic_DNA"/>
</dbReference>
<reference evidence="1 2" key="1">
    <citation type="submission" date="2019-10" db="EMBL/GenBank/DDBJ databases">
        <title>Genome sequence of Azospirillum formosense CC-Nfb-7.</title>
        <authorList>
            <person name="Ambrosini A."/>
            <person name="Sant'Anna F.H."/>
            <person name="Cassan F.D."/>
            <person name="Souza E.M."/>
            <person name="Passaglia L.M.P."/>
        </authorList>
    </citation>
    <scope>NUCLEOTIDE SEQUENCE [LARGE SCALE GENOMIC DNA]</scope>
    <source>
        <strain evidence="1 2">CC-NFb-7</strain>
    </source>
</reference>